<evidence type="ECO:0000313" key="2">
    <source>
        <dbReference type="EMBL" id="CAI3986961.1"/>
    </source>
</evidence>
<gene>
    <name evidence="2" type="ORF">C1SCF055_LOCUS14272</name>
</gene>
<feature type="compositionally biased region" description="Low complexity" evidence="1">
    <location>
        <begin position="88"/>
        <end position="102"/>
    </location>
</feature>
<evidence type="ECO:0000313" key="4">
    <source>
        <dbReference type="EMBL" id="CAL4774273.1"/>
    </source>
</evidence>
<reference evidence="2" key="1">
    <citation type="submission" date="2022-10" db="EMBL/GenBank/DDBJ databases">
        <authorList>
            <person name="Chen Y."/>
            <person name="Dougan E. K."/>
            <person name="Chan C."/>
            <person name="Rhodes N."/>
            <person name="Thang M."/>
        </authorList>
    </citation>
    <scope>NUCLEOTIDE SEQUENCE</scope>
</reference>
<dbReference type="Proteomes" id="UP001152797">
    <property type="component" value="Unassembled WGS sequence"/>
</dbReference>
<comment type="caution">
    <text evidence="2">The sequence shown here is derived from an EMBL/GenBank/DDBJ whole genome shotgun (WGS) entry which is preliminary data.</text>
</comment>
<name>A0A9P1FSW9_9DINO</name>
<reference evidence="3" key="2">
    <citation type="submission" date="2024-04" db="EMBL/GenBank/DDBJ databases">
        <authorList>
            <person name="Chen Y."/>
            <person name="Shah S."/>
            <person name="Dougan E. K."/>
            <person name="Thang M."/>
            <person name="Chan C."/>
        </authorList>
    </citation>
    <scope>NUCLEOTIDE SEQUENCE [LARGE SCALE GENOMIC DNA]</scope>
</reference>
<dbReference type="EMBL" id="CAMXCT030001121">
    <property type="protein sequence ID" value="CAL4774273.1"/>
    <property type="molecule type" value="Genomic_DNA"/>
</dbReference>
<protein>
    <submittedName>
        <fullName evidence="4">Reticulocyte-binding protein 2-like a</fullName>
    </submittedName>
</protein>
<dbReference type="AlphaFoldDB" id="A0A9P1FSW9"/>
<sequence length="261" mass="28558">MQTGAVFPGKIGRSKLLKTHDFSSALVPGQTYRFSGSSDLSSGQTQEPDSASSDLQQTHEPESVSSELVSGRNQRPAGSGSSDLALGQTQDTVSHTSSDSSTTNWVVNLNNSVFMSDDEITDDEITDDEITDFPNLEPCAKLVPRAPGGGELHPAILRHVNGTCEPCVFHGATRGCRHGNHCSYCHLNHAPPVVDRRVRKRTRDKITARLQTLLRPPVDLDAVHAELQKEAVHHIFGRAMIHDYLEDPDPANFFNARLQTQ</sequence>
<feature type="region of interest" description="Disordered" evidence="1">
    <location>
        <begin position="29"/>
        <end position="102"/>
    </location>
</feature>
<proteinExistence type="predicted"/>
<feature type="compositionally biased region" description="Polar residues" evidence="1">
    <location>
        <begin position="32"/>
        <end position="56"/>
    </location>
</feature>
<dbReference type="EMBL" id="CAMXCT020001121">
    <property type="protein sequence ID" value="CAL1140336.1"/>
    <property type="molecule type" value="Genomic_DNA"/>
</dbReference>
<dbReference type="EMBL" id="CAMXCT010001121">
    <property type="protein sequence ID" value="CAI3986961.1"/>
    <property type="molecule type" value="Genomic_DNA"/>
</dbReference>
<evidence type="ECO:0000256" key="1">
    <source>
        <dbReference type="SAM" id="MobiDB-lite"/>
    </source>
</evidence>
<accession>A0A9P1FSW9</accession>
<feature type="compositionally biased region" description="Polar residues" evidence="1">
    <location>
        <begin position="63"/>
        <end position="73"/>
    </location>
</feature>
<evidence type="ECO:0000313" key="5">
    <source>
        <dbReference type="Proteomes" id="UP001152797"/>
    </source>
</evidence>
<keyword evidence="5" id="KW-1185">Reference proteome</keyword>
<organism evidence="2">
    <name type="scientific">Cladocopium goreaui</name>
    <dbReference type="NCBI Taxonomy" id="2562237"/>
    <lineage>
        <taxon>Eukaryota</taxon>
        <taxon>Sar</taxon>
        <taxon>Alveolata</taxon>
        <taxon>Dinophyceae</taxon>
        <taxon>Suessiales</taxon>
        <taxon>Symbiodiniaceae</taxon>
        <taxon>Cladocopium</taxon>
    </lineage>
</organism>
<evidence type="ECO:0000313" key="3">
    <source>
        <dbReference type="EMBL" id="CAL1140336.1"/>
    </source>
</evidence>